<evidence type="ECO:0000313" key="1">
    <source>
        <dbReference type="EMBL" id="EME27254.1"/>
    </source>
</evidence>
<dbReference type="KEGG" id="gsl:Gasu_51140"/>
<dbReference type="Proteomes" id="UP000030680">
    <property type="component" value="Unassembled WGS sequence"/>
</dbReference>
<evidence type="ECO:0000313" key="2">
    <source>
        <dbReference type="Proteomes" id="UP000030680"/>
    </source>
</evidence>
<dbReference type="EMBL" id="KB454534">
    <property type="protein sequence ID" value="EME27254.1"/>
    <property type="molecule type" value="Genomic_DNA"/>
</dbReference>
<dbReference type="GeneID" id="17086220"/>
<accession>M2XV19</accession>
<proteinExistence type="predicted"/>
<reference evidence="2" key="1">
    <citation type="journal article" date="2013" name="Science">
        <title>Gene transfer from bacteria and archaea facilitated evolution of an extremophilic eukaryote.</title>
        <authorList>
            <person name="Schonknecht G."/>
            <person name="Chen W.H."/>
            <person name="Ternes C.M."/>
            <person name="Barbier G.G."/>
            <person name="Shrestha R.P."/>
            <person name="Stanke M."/>
            <person name="Brautigam A."/>
            <person name="Baker B.J."/>
            <person name="Banfield J.F."/>
            <person name="Garavito R.M."/>
            <person name="Carr K."/>
            <person name="Wilkerson C."/>
            <person name="Rensing S.A."/>
            <person name="Gagneul D."/>
            <person name="Dickenson N.E."/>
            <person name="Oesterhelt C."/>
            <person name="Lercher M.J."/>
            <person name="Weber A.P."/>
        </authorList>
    </citation>
    <scope>NUCLEOTIDE SEQUENCE [LARGE SCALE GENOMIC DNA]</scope>
    <source>
        <strain evidence="2">074W</strain>
    </source>
</reference>
<gene>
    <name evidence="1" type="ORF">Gasu_51140</name>
</gene>
<dbReference type="Gramene" id="EME27254">
    <property type="protein sequence ID" value="EME27254"/>
    <property type="gene ID" value="Gasu_51140"/>
</dbReference>
<keyword evidence="2" id="KW-1185">Reference proteome</keyword>
<dbReference type="AlphaFoldDB" id="M2XV19"/>
<sequence length="70" mass="8106">MKTTMDVPMQDTHATKKKRFLETTISQTVRFFVKHCQRSKSRSSKIVFPSKTSTCKKFEPKGIVSGLYYV</sequence>
<organism evidence="1 2">
    <name type="scientific">Galdieria sulphuraria</name>
    <name type="common">Red alga</name>
    <dbReference type="NCBI Taxonomy" id="130081"/>
    <lineage>
        <taxon>Eukaryota</taxon>
        <taxon>Rhodophyta</taxon>
        <taxon>Bangiophyceae</taxon>
        <taxon>Galdieriales</taxon>
        <taxon>Galdieriaceae</taxon>
        <taxon>Galdieria</taxon>
    </lineage>
</organism>
<protein>
    <submittedName>
        <fullName evidence="1">Uncharacterized protein</fullName>
    </submittedName>
</protein>
<dbReference type="RefSeq" id="XP_005703774.1">
    <property type="nucleotide sequence ID" value="XM_005703717.1"/>
</dbReference>
<name>M2XV19_GALSU</name>